<evidence type="ECO:0000313" key="2">
    <source>
        <dbReference type="Proteomes" id="UP001589750"/>
    </source>
</evidence>
<evidence type="ECO:0000313" key="1">
    <source>
        <dbReference type="EMBL" id="MFB9314374.1"/>
    </source>
</evidence>
<proteinExistence type="predicted"/>
<reference evidence="1 2" key="1">
    <citation type="submission" date="2024-09" db="EMBL/GenBank/DDBJ databases">
        <authorList>
            <person name="Sun Q."/>
            <person name="Mori K."/>
        </authorList>
    </citation>
    <scope>NUCLEOTIDE SEQUENCE [LARGE SCALE GENOMIC DNA]</scope>
    <source>
        <strain evidence="1 2">JCM 9626</strain>
    </source>
</reference>
<accession>A0ABV5KCB3</accession>
<dbReference type="Proteomes" id="UP001589750">
    <property type="component" value="Unassembled WGS sequence"/>
</dbReference>
<comment type="caution">
    <text evidence="1">The sequence shown here is derived from an EMBL/GenBank/DDBJ whole genome shotgun (WGS) entry which is preliminary data.</text>
</comment>
<dbReference type="RefSeq" id="WP_140009518.1">
    <property type="nucleotide sequence ID" value="NZ_JBHMDG010000018.1"/>
</dbReference>
<organism evidence="1 2">
    <name type="scientific">Nocardioides plantarum</name>
    <dbReference type="NCBI Taxonomy" id="29299"/>
    <lineage>
        <taxon>Bacteria</taxon>
        <taxon>Bacillati</taxon>
        <taxon>Actinomycetota</taxon>
        <taxon>Actinomycetes</taxon>
        <taxon>Propionibacteriales</taxon>
        <taxon>Nocardioidaceae</taxon>
        <taxon>Nocardioides</taxon>
    </lineage>
</organism>
<protein>
    <submittedName>
        <fullName evidence="1">Uncharacterized protein</fullName>
    </submittedName>
</protein>
<sequence>MAKIGKIASRFPSGVLVISDSKSHEEIPDWQSPDQLVTVAVSGMMMRVQHEQDGKARVRIWNSEEDVPKDVVFSGEIEVASGTLCLFNAYNDALTSCELKPGRHAVRIAVDRQLAPSKVDVFIISSA</sequence>
<gene>
    <name evidence="1" type="ORF">ACFFRI_15060</name>
</gene>
<name>A0ABV5KCB3_9ACTN</name>
<dbReference type="EMBL" id="JBHMDG010000018">
    <property type="protein sequence ID" value="MFB9314374.1"/>
    <property type="molecule type" value="Genomic_DNA"/>
</dbReference>
<keyword evidence="2" id="KW-1185">Reference proteome</keyword>